<evidence type="ECO:0000256" key="4">
    <source>
        <dbReference type="ARBA" id="ARBA00022763"/>
    </source>
</evidence>
<name>A0A1G2MBH2_9BACT</name>
<sequence length="214" mass="24746">MQQKTAIRQLEVLERLGGVKTMRLAAEGWKEEWQTLISILMSARTRDEVTVFVAEKLFSFFKTPEALARARPEEVAAIIRPVNFFQNKTKYVISLARVLIEEHAGKLPHDHARLILLPGVGRKTANVFLSEYGADAIGVDTHVAYISRQLGWTAHTNPDKIEEDLKKLFPQNYWSRVNSVCVRFGKSYMSRMKKDALLQRIKSRHWRRQKEALR</sequence>
<feature type="domain" description="HhH-GPD" evidence="10">
    <location>
        <begin position="41"/>
        <end position="187"/>
    </location>
</feature>
<dbReference type="GO" id="GO:0051539">
    <property type="term" value="F:4 iron, 4 sulfur cluster binding"/>
    <property type="evidence" value="ECO:0007669"/>
    <property type="project" value="UniProtKB-KW"/>
</dbReference>
<evidence type="ECO:0000256" key="3">
    <source>
        <dbReference type="ARBA" id="ARBA00022723"/>
    </source>
</evidence>
<dbReference type="Gene3D" id="1.10.1670.10">
    <property type="entry name" value="Helix-hairpin-Helix base-excision DNA repair enzymes (C-terminal)"/>
    <property type="match status" value="1"/>
</dbReference>
<dbReference type="AlphaFoldDB" id="A0A1G2MBH2"/>
<reference evidence="11 12" key="1">
    <citation type="journal article" date="2016" name="Nat. Commun.">
        <title>Thousands of microbial genomes shed light on interconnected biogeochemical processes in an aquifer system.</title>
        <authorList>
            <person name="Anantharaman K."/>
            <person name="Brown C.T."/>
            <person name="Hug L.A."/>
            <person name="Sharon I."/>
            <person name="Castelle C.J."/>
            <person name="Probst A.J."/>
            <person name="Thomas B.C."/>
            <person name="Singh A."/>
            <person name="Wilkins M.J."/>
            <person name="Karaoz U."/>
            <person name="Brodie E.L."/>
            <person name="Williams K.H."/>
            <person name="Hubbard S.S."/>
            <person name="Banfield J.F."/>
        </authorList>
    </citation>
    <scope>NUCLEOTIDE SEQUENCE [LARGE SCALE GENOMIC DNA]</scope>
</reference>
<gene>
    <name evidence="11" type="ORF">A2849_00415</name>
</gene>
<evidence type="ECO:0000256" key="1">
    <source>
        <dbReference type="ARBA" id="ARBA00008343"/>
    </source>
</evidence>
<dbReference type="SMART" id="SM00478">
    <property type="entry name" value="ENDO3c"/>
    <property type="match status" value="1"/>
</dbReference>
<dbReference type="InterPro" id="IPR003265">
    <property type="entry name" value="HhH-GPD_domain"/>
</dbReference>
<evidence type="ECO:0000313" key="11">
    <source>
        <dbReference type="EMBL" id="OHA21247.1"/>
    </source>
</evidence>
<dbReference type="InterPro" id="IPR011257">
    <property type="entry name" value="DNA_glycosylase"/>
</dbReference>
<dbReference type="FunFam" id="1.10.340.30:FF:000001">
    <property type="entry name" value="Endonuclease III"/>
    <property type="match status" value="1"/>
</dbReference>
<dbReference type="GO" id="GO:0006285">
    <property type="term" value="P:base-excision repair, AP site formation"/>
    <property type="evidence" value="ECO:0007669"/>
    <property type="project" value="TreeGrafter"/>
</dbReference>
<accession>A0A1G2MBH2</accession>
<keyword evidence="5" id="KW-0378">Hydrolase</keyword>
<comment type="caution">
    <text evidence="11">The sequence shown here is derived from an EMBL/GenBank/DDBJ whole genome shotgun (WGS) entry which is preliminary data.</text>
</comment>
<dbReference type="InterPro" id="IPR023170">
    <property type="entry name" value="HhH_base_excis_C"/>
</dbReference>
<keyword evidence="6" id="KW-0408">Iron</keyword>
<keyword evidence="2" id="KW-0004">4Fe-4S</keyword>
<keyword evidence="3" id="KW-0479">Metal-binding</keyword>
<evidence type="ECO:0000256" key="9">
    <source>
        <dbReference type="ARBA" id="ARBA00023295"/>
    </source>
</evidence>
<dbReference type="Pfam" id="PF00730">
    <property type="entry name" value="HhH-GPD"/>
    <property type="match status" value="1"/>
</dbReference>
<evidence type="ECO:0000256" key="8">
    <source>
        <dbReference type="ARBA" id="ARBA00023204"/>
    </source>
</evidence>
<evidence type="ECO:0000256" key="7">
    <source>
        <dbReference type="ARBA" id="ARBA00023014"/>
    </source>
</evidence>
<dbReference type="PANTHER" id="PTHR10359:SF18">
    <property type="entry name" value="ENDONUCLEASE III"/>
    <property type="match status" value="1"/>
</dbReference>
<dbReference type="GO" id="GO:0019104">
    <property type="term" value="F:DNA N-glycosylase activity"/>
    <property type="evidence" value="ECO:0007669"/>
    <property type="project" value="TreeGrafter"/>
</dbReference>
<organism evidence="11 12">
    <name type="scientific">Candidatus Taylorbacteria bacterium RIFCSPHIGHO2_01_FULL_51_15</name>
    <dbReference type="NCBI Taxonomy" id="1802304"/>
    <lineage>
        <taxon>Bacteria</taxon>
        <taxon>Candidatus Tayloriibacteriota</taxon>
    </lineage>
</organism>
<dbReference type="CDD" id="cd00056">
    <property type="entry name" value="ENDO3c"/>
    <property type="match status" value="1"/>
</dbReference>
<dbReference type="SUPFAM" id="SSF48150">
    <property type="entry name" value="DNA-glycosylase"/>
    <property type="match status" value="1"/>
</dbReference>
<comment type="similarity">
    <text evidence="1">Belongs to the Nth/MutY family.</text>
</comment>
<evidence type="ECO:0000313" key="12">
    <source>
        <dbReference type="Proteomes" id="UP000178121"/>
    </source>
</evidence>
<keyword evidence="8" id="KW-0234">DNA repair</keyword>
<dbReference type="EMBL" id="MHRI01000011">
    <property type="protein sequence ID" value="OHA21247.1"/>
    <property type="molecule type" value="Genomic_DNA"/>
</dbReference>
<evidence type="ECO:0000259" key="10">
    <source>
        <dbReference type="SMART" id="SM00478"/>
    </source>
</evidence>
<evidence type="ECO:0000256" key="5">
    <source>
        <dbReference type="ARBA" id="ARBA00022801"/>
    </source>
</evidence>
<keyword evidence="7" id="KW-0411">Iron-sulfur</keyword>
<dbReference type="Gene3D" id="1.10.340.30">
    <property type="entry name" value="Hypothetical protein, domain 2"/>
    <property type="match status" value="1"/>
</dbReference>
<evidence type="ECO:0000256" key="6">
    <source>
        <dbReference type="ARBA" id="ARBA00023004"/>
    </source>
</evidence>
<dbReference type="Proteomes" id="UP000178121">
    <property type="component" value="Unassembled WGS sequence"/>
</dbReference>
<evidence type="ECO:0000256" key="2">
    <source>
        <dbReference type="ARBA" id="ARBA00022485"/>
    </source>
</evidence>
<protein>
    <recommendedName>
        <fullName evidence="10">HhH-GPD domain-containing protein</fullName>
    </recommendedName>
</protein>
<dbReference type="PANTHER" id="PTHR10359">
    <property type="entry name" value="A/G-SPECIFIC ADENINE GLYCOSYLASE/ENDONUCLEASE III"/>
    <property type="match status" value="1"/>
</dbReference>
<keyword evidence="9" id="KW-0326">Glycosidase</keyword>
<keyword evidence="4" id="KW-0227">DNA damage</keyword>
<dbReference type="GO" id="GO:0046872">
    <property type="term" value="F:metal ion binding"/>
    <property type="evidence" value="ECO:0007669"/>
    <property type="project" value="UniProtKB-KW"/>
</dbReference>
<proteinExistence type="inferred from homology"/>